<accession>A0A7S4TCD4</accession>
<dbReference type="InterPro" id="IPR028995">
    <property type="entry name" value="Glyco_hydro_57/38_cen_sf"/>
</dbReference>
<dbReference type="Pfam" id="PF07748">
    <property type="entry name" value="Glyco_hydro_38C"/>
    <property type="match status" value="1"/>
</dbReference>
<feature type="chain" id="PRO_5031595735" description="Alpha-mannosidase" evidence="7">
    <location>
        <begin position="24"/>
        <end position="1148"/>
    </location>
</feature>
<dbReference type="EC" id="3.2.1.-" evidence="7"/>
<evidence type="ECO:0000313" key="9">
    <source>
        <dbReference type="EMBL" id="CAE4670503.1"/>
    </source>
</evidence>
<protein>
    <recommendedName>
        <fullName evidence="7">Alpha-mannosidase</fullName>
        <ecNumber evidence="7">3.2.1.-</ecNumber>
    </recommendedName>
</protein>
<keyword evidence="6 7" id="KW-0326">Glycosidase</keyword>
<dbReference type="GO" id="GO:0006013">
    <property type="term" value="P:mannose metabolic process"/>
    <property type="evidence" value="ECO:0007669"/>
    <property type="project" value="InterPro"/>
</dbReference>
<comment type="similarity">
    <text evidence="1 7">Belongs to the glycosyl hydrolase 38 family.</text>
</comment>
<dbReference type="SUPFAM" id="SSF88688">
    <property type="entry name" value="Families 57/38 glycoside transferase middle domain"/>
    <property type="match status" value="1"/>
</dbReference>
<comment type="cofactor">
    <cofactor evidence="7">
        <name>Zn(2+)</name>
        <dbReference type="ChEBI" id="CHEBI:29105"/>
    </cofactor>
    <text evidence="7">Binds 1 zinc ion per subunit.</text>
</comment>
<dbReference type="InterPro" id="IPR037094">
    <property type="entry name" value="Glyco_hydro_38_cen_sf"/>
</dbReference>
<keyword evidence="7" id="KW-0732">Signal</keyword>
<dbReference type="PANTHER" id="PTHR11607:SF3">
    <property type="entry name" value="LYSOSOMAL ALPHA-MANNOSIDASE"/>
    <property type="match status" value="1"/>
</dbReference>
<proteinExistence type="inferred from homology"/>
<organism evidence="9">
    <name type="scientific">Ditylum brightwellii</name>
    <dbReference type="NCBI Taxonomy" id="49249"/>
    <lineage>
        <taxon>Eukaryota</taxon>
        <taxon>Sar</taxon>
        <taxon>Stramenopiles</taxon>
        <taxon>Ochrophyta</taxon>
        <taxon>Bacillariophyta</taxon>
        <taxon>Mediophyceae</taxon>
        <taxon>Lithodesmiophycidae</taxon>
        <taxon>Lithodesmiales</taxon>
        <taxon>Lithodesmiaceae</taxon>
        <taxon>Ditylum</taxon>
    </lineage>
</organism>
<dbReference type="InterPro" id="IPR013780">
    <property type="entry name" value="Glyco_hydro_b"/>
</dbReference>
<dbReference type="InterPro" id="IPR015341">
    <property type="entry name" value="Glyco_hydro_38_cen"/>
</dbReference>
<keyword evidence="2 7" id="KW-0479">Metal-binding</keyword>
<evidence type="ECO:0000259" key="8">
    <source>
        <dbReference type="SMART" id="SM00872"/>
    </source>
</evidence>
<dbReference type="Pfam" id="PF09261">
    <property type="entry name" value="Alpha-mann_mid"/>
    <property type="match status" value="1"/>
</dbReference>
<evidence type="ECO:0000256" key="2">
    <source>
        <dbReference type="ARBA" id="ARBA00022723"/>
    </source>
</evidence>
<dbReference type="FunFam" id="1.20.1270.50:FF:000002">
    <property type="entry name" value="Alpha-mannosidase"/>
    <property type="match status" value="1"/>
</dbReference>
<dbReference type="Gene3D" id="2.70.98.30">
    <property type="entry name" value="Golgi alpha-mannosidase II, domain 4"/>
    <property type="match status" value="1"/>
</dbReference>
<dbReference type="EMBL" id="HBNS01062062">
    <property type="protein sequence ID" value="CAE4670503.1"/>
    <property type="molecule type" value="Transcribed_RNA"/>
</dbReference>
<dbReference type="SUPFAM" id="SSF88713">
    <property type="entry name" value="Glycoside hydrolase/deacetylase"/>
    <property type="match status" value="1"/>
</dbReference>
<dbReference type="GO" id="GO:0030246">
    <property type="term" value="F:carbohydrate binding"/>
    <property type="evidence" value="ECO:0007669"/>
    <property type="project" value="InterPro"/>
</dbReference>
<reference evidence="9" key="1">
    <citation type="submission" date="2021-01" db="EMBL/GenBank/DDBJ databases">
        <authorList>
            <person name="Corre E."/>
            <person name="Pelletier E."/>
            <person name="Niang G."/>
            <person name="Scheremetjew M."/>
            <person name="Finn R."/>
            <person name="Kale V."/>
            <person name="Holt S."/>
            <person name="Cochrane G."/>
            <person name="Meng A."/>
            <person name="Brown T."/>
            <person name="Cohen L."/>
        </authorList>
    </citation>
    <scope>NUCLEOTIDE SEQUENCE</scope>
    <source>
        <strain evidence="9">GSO104</strain>
    </source>
</reference>
<gene>
    <name evidence="9" type="ORF">DBRI00130_LOCUS44778</name>
</gene>
<dbReference type="Gene3D" id="2.60.40.1360">
    <property type="match status" value="1"/>
</dbReference>
<dbReference type="Gene3D" id="1.20.1270.50">
    <property type="entry name" value="Glycoside hydrolase family 38, central domain"/>
    <property type="match status" value="2"/>
</dbReference>
<dbReference type="Gene3D" id="2.60.40.1180">
    <property type="entry name" value="Golgi alpha-mannosidase II"/>
    <property type="match status" value="1"/>
</dbReference>
<evidence type="ECO:0000256" key="4">
    <source>
        <dbReference type="ARBA" id="ARBA00022833"/>
    </source>
</evidence>
<dbReference type="SUPFAM" id="SSF74650">
    <property type="entry name" value="Galactose mutarotase-like"/>
    <property type="match status" value="1"/>
</dbReference>
<dbReference type="GO" id="GO:0004559">
    <property type="term" value="F:alpha-mannosidase activity"/>
    <property type="evidence" value="ECO:0007669"/>
    <property type="project" value="InterPro"/>
</dbReference>
<dbReference type="FunFam" id="1.20.1270.50:FF:000003">
    <property type="entry name" value="Alpha-mannosidase"/>
    <property type="match status" value="1"/>
</dbReference>
<dbReference type="InterPro" id="IPR011682">
    <property type="entry name" value="Glyco_hydro_38_C"/>
</dbReference>
<evidence type="ECO:0000256" key="7">
    <source>
        <dbReference type="RuleBase" id="RU361199"/>
    </source>
</evidence>
<dbReference type="GO" id="GO:0046872">
    <property type="term" value="F:metal ion binding"/>
    <property type="evidence" value="ECO:0007669"/>
    <property type="project" value="UniProtKB-KW"/>
</dbReference>
<evidence type="ECO:0000256" key="1">
    <source>
        <dbReference type="ARBA" id="ARBA00009792"/>
    </source>
</evidence>
<dbReference type="InterPro" id="IPR027291">
    <property type="entry name" value="Glyco_hydro_38_N_sf"/>
</dbReference>
<dbReference type="Gene3D" id="3.20.110.10">
    <property type="entry name" value="Glycoside hydrolase 38, N terminal domain"/>
    <property type="match status" value="1"/>
</dbReference>
<dbReference type="InterPro" id="IPR011013">
    <property type="entry name" value="Gal_mutarotase_sf_dom"/>
</dbReference>
<name>A0A7S4TCD4_9STRA</name>
<dbReference type="Pfam" id="PF01074">
    <property type="entry name" value="Glyco_hydro_38N"/>
    <property type="match status" value="1"/>
</dbReference>
<feature type="signal peptide" evidence="7">
    <location>
        <begin position="1"/>
        <end position="23"/>
    </location>
</feature>
<evidence type="ECO:0000256" key="6">
    <source>
        <dbReference type="ARBA" id="ARBA00023295"/>
    </source>
</evidence>
<sequence length="1148" mass="129626">MICKRYNIIIPFLLLCFITSSLSSNDENSNDVNLSNLRGIKPSIVFKKTKHGNKRNILNVHVVPHTHDDVGWLKTVDQYYHGWNNTIYQVAVKDILNTIIISLQQNRKRTFTYVEMAFFTKWYYDPTTSSETRQVVKELIQNDQLSFANGGWCMHDEATTHYMGMIDQTSLGHLFLKEEFGYVPKVGWQLDPFGHSYLQGTMMTHGMGFDSLFFGRIDYQDLEKRKLESSVEGFWSSADDTFNKETSKVFWGLTGSYGGNYGAPDGFCFDVLCDDPLLTEMGEATLIERVKKFLESVKEQSDITIGSNVMVTMGSDFQYQMAHINYENLDLLLDSIKNFRDSGAINMTSIFGPRFDDIDIFYSTPEKYTKYKHHEFLQMSADATMSGMNDITSFDDASTAESPLSSSPWSTKTDDFFPYSDNAHSFWTGYFTSRSSLKRLERVGSSFLHAARQIEAFLSREGGGGDILSKYKGHNGQQHTSPLRLLDEGVAIAQHHDGVSGTSKQHVAYDYAKRIHAGMNDAETYVTTLLKNVFISSRSIYGGGDKSVFESEVVLENLSYCQLLNETICHVSQDASKDDENDIFVVVYNSLALNRREVVAIPVSRDAEYNVDVLVTATEESEALDWKPVSSVLIPTTNYADIASATEYALYFNASVLPPVGAAVFRIKIVKTEQKRSTLETSATRKDYYGIHYLKANPRPVAAVNNIEEYDEGTFIVSNGVLEIFFDKSTGVARQLSNPQVGGQRLPILQEWGYYKSYDKAGEQKSGAYIFRPKESNEEPTMISPMSGKSVVFHSDLVTEVHTVYEEHWIKQITRVKSGEPYIEVEYTVGPVPIADGIGKEVITRFHTEIKNNGLFYTDSNGRDFMQRKRSYRPSWNLEEFEFVAGNYYPVNAAIYIEDEKSSLCILVDRSQGGSSIKDGTVELMVQRRTLFDDWRGVGEAMNETVDGITSYDPSEDEPARRLGQGVIITGIHRISVGSGRDGASKARAQMDKVFFPPHIFVASSKSEIFIPFRAPSYSAVKKALPDNIQLITFTKLPSEKYETYLIRLGHQYGYGEDQYLSAPVKVDMNNLLLGFDVVSVVEKTLSGNQDWEKWQEQRLRWENDHTEITSEWTTSLASGNSVILNPLEIRTFEVQAILIEDDVTASS</sequence>
<keyword evidence="4 7" id="KW-0862">Zinc</keyword>
<dbReference type="AlphaFoldDB" id="A0A7S4TCD4"/>
<evidence type="ECO:0000256" key="5">
    <source>
        <dbReference type="ARBA" id="ARBA00023157"/>
    </source>
</evidence>
<feature type="domain" description="Glycoside hydrolase family 38 central" evidence="8">
    <location>
        <begin position="425"/>
        <end position="515"/>
    </location>
</feature>
<dbReference type="InterPro" id="IPR011330">
    <property type="entry name" value="Glyco_hydro/deAcase_b/a-brl"/>
</dbReference>
<keyword evidence="5" id="KW-1015">Disulfide bond</keyword>
<dbReference type="PANTHER" id="PTHR11607">
    <property type="entry name" value="ALPHA-MANNOSIDASE"/>
    <property type="match status" value="1"/>
</dbReference>
<dbReference type="InterPro" id="IPR000602">
    <property type="entry name" value="Glyco_hydro_38_N"/>
</dbReference>
<keyword evidence="3 7" id="KW-0378">Hydrolase</keyword>
<dbReference type="SMART" id="SM00872">
    <property type="entry name" value="Alpha-mann_mid"/>
    <property type="match status" value="1"/>
</dbReference>
<dbReference type="InterPro" id="IPR050843">
    <property type="entry name" value="Glycosyl_Hydrlase_38"/>
</dbReference>
<evidence type="ECO:0000256" key="3">
    <source>
        <dbReference type="ARBA" id="ARBA00022801"/>
    </source>
</evidence>